<reference evidence="1 2" key="1">
    <citation type="submission" date="2017-07" db="EMBL/GenBank/DDBJ databases">
        <title>Amycolatopsis thailandensis Genome sequencing and assembly.</title>
        <authorList>
            <person name="Kaur N."/>
            <person name="Mayilraj S."/>
        </authorList>
    </citation>
    <scope>NUCLEOTIDE SEQUENCE [LARGE SCALE GENOMIC DNA]</scope>
    <source>
        <strain evidence="1 2">JCM 16380</strain>
    </source>
</reference>
<proteinExistence type="predicted"/>
<accession>A0A229RCA5</accession>
<name>A0A229RCA5_9PSEU</name>
<dbReference type="Proteomes" id="UP000215223">
    <property type="component" value="Unassembled WGS sequence"/>
</dbReference>
<dbReference type="OrthoDB" id="4144896at2"/>
<evidence type="ECO:0000313" key="2">
    <source>
        <dbReference type="Proteomes" id="UP000215223"/>
    </source>
</evidence>
<evidence type="ECO:0000313" key="1">
    <source>
        <dbReference type="EMBL" id="OXM44277.1"/>
    </source>
</evidence>
<comment type="caution">
    <text evidence="1">The sequence shown here is derived from an EMBL/GenBank/DDBJ whole genome shotgun (WGS) entry which is preliminary data.</text>
</comment>
<gene>
    <name evidence="1" type="ORF">CFP71_40705</name>
</gene>
<dbReference type="RefSeq" id="WP_093939229.1">
    <property type="nucleotide sequence ID" value="NZ_NMQT01000190.1"/>
</dbReference>
<sequence>MDGEMRRITAKCRAALHSLNLPERFTVGQLLAATSEKTGREVMVQEADLSGSAPFGMVLETATTYMIFYPRNTTRLHQGHIILHEDAHVLMHLSEDTGAGPSHGSGFEAVVRTLMPDLHPDLEPRVRGRTTYEDAQEREAEQFATMVQARLIAPVLQQRADEEFPAGLRALFDVPSRGIEVPSS</sequence>
<dbReference type="AlphaFoldDB" id="A0A229RCA5"/>
<protein>
    <recommendedName>
        <fullName evidence="3">Regulator component</fullName>
    </recommendedName>
</protein>
<organism evidence="1 2">
    <name type="scientific">Amycolatopsis thailandensis</name>
    <dbReference type="NCBI Taxonomy" id="589330"/>
    <lineage>
        <taxon>Bacteria</taxon>
        <taxon>Bacillati</taxon>
        <taxon>Actinomycetota</taxon>
        <taxon>Actinomycetes</taxon>
        <taxon>Pseudonocardiales</taxon>
        <taxon>Pseudonocardiaceae</taxon>
        <taxon>Amycolatopsis</taxon>
    </lineage>
</organism>
<keyword evidence="2" id="KW-1185">Reference proteome</keyword>
<evidence type="ECO:0008006" key="3">
    <source>
        <dbReference type="Google" id="ProtNLM"/>
    </source>
</evidence>
<dbReference type="EMBL" id="NMQT01000190">
    <property type="protein sequence ID" value="OXM44277.1"/>
    <property type="molecule type" value="Genomic_DNA"/>
</dbReference>